<feature type="region of interest" description="Disordered" evidence="12">
    <location>
        <begin position="289"/>
        <end position="372"/>
    </location>
</feature>
<dbReference type="InterPro" id="IPR001108">
    <property type="entry name" value="Peptidase_A22A"/>
</dbReference>
<evidence type="ECO:0000256" key="3">
    <source>
        <dbReference type="ARBA" id="ARBA00022801"/>
    </source>
</evidence>
<comment type="caution">
    <text evidence="13">The sequence shown here is derived from an EMBL/GenBank/DDBJ whole genome shotgun (WGS) entry which is preliminary data.</text>
</comment>
<accession>A0A5A8D849</accession>
<sequence length="469" mass="48781">MPSSDPDMESMSHPLSPGADSAAHDPHDEAGLYRDELTNLAAVIRPVAICMVLASLVVAYVRDQTFDAALSSGLSTYLVINQDAASSAGKDEGTLFGEGLLNALVIVGVIMAAAFVMALCLYFRLTWLLAGYIMFAMTMLLGYTGGFMLFTTLTAYRVPMTYPTMAVLMWNFAIVGVISIFYQRGVPRSLTQWYLIAVGSIMAWTLSKFPEWTSWALLLMLALYDLCAVLTPCGPLRCLINLMQTRNVSMSGLVYEADVAPAGPPGAAVPEHLRAYTGQRDTLAVGRPAVGRAAAQESRPASATAPPAPGASTTAVAPAPSPPASSSSSAPRGEPADPAASSAGGHHALTEGVSEGAPIGDEPASGGRPANELEAMGDAMSSSIKLGLGDFVFYSVLVSRAALAGLTTFAACFVAILCGLAGTIALLAVLQRALPALPISIFLGLVIFFVVRLALVPLVVLFSASGIVA</sequence>
<dbReference type="GO" id="GO:0005789">
    <property type="term" value="C:endoplasmic reticulum membrane"/>
    <property type="evidence" value="ECO:0007669"/>
    <property type="project" value="UniProtKB-SubCell"/>
</dbReference>
<name>A0A5A8D849_CAFRO</name>
<feature type="transmembrane region" description="Helical" evidence="11">
    <location>
        <begin position="442"/>
        <end position="468"/>
    </location>
</feature>
<gene>
    <name evidence="14" type="ORF">FNF27_02848</name>
    <name evidence="13" type="ORF">FNF31_03960</name>
</gene>
<keyword evidence="6 11" id="KW-1133">Transmembrane helix</keyword>
<dbReference type="FunFam" id="1.10.472.100:FF:000003">
    <property type="entry name" value="Presenilin"/>
    <property type="match status" value="1"/>
</dbReference>
<dbReference type="InterPro" id="IPR006639">
    <property type="entry name" value="Preselin/SPP"/>
</dbReference>
<dbReference type="EMBL" id="VLTO01000012">
    <property type="protein sequence ID" value="KAA0175762.1"/>
    <property type="molecule type" value="Genomic_DNA"/>
</dbReference>
<dbReference type="GO" id="GO:0000139">
    <property type="term" value="C:Golgi membrane"/>
    <property type="evidence" value="ECO:0007669"/>
    <property type="project" value="UniProtKB-SubCell"/>
</dbReference>
<proteinExistence type="inferred from homology"/>
<dbReference type="Proteomes" id="UP000325113">
    <property type="component" value="Unassembled WGS sequence"/>
</dbReference>
<dbReference type="PANTHER" id="PTHR10202:SF13">
    <property type="entry name" value="PRESENILIN HOMOLOG"/>
    <property type="match status" value="1"/>
</dbReference>
<comment type="function">
    <text evidence="11">Probable subunit of the gamma-secretase complex, an endoprotease complex that catalyzes the intramembrane cleavage of integral membrane proteins such as Notch receptors.</text>
</comment>
<keyword evidence="4 11" id="KW-0256">Endoplasmic reticulum</keyword>
<feature type="transmembrane region" description="Helical" evidence="11">
    <location>
        <begin position="42"/>
        <end position="61"/>
    </location>
</feature>
<evidence type="ECO:0000256" key="8">
    <source>
        <dbReference type="ARBA" id="ARBA00023136"/>
    </source>
</evidence>
<evidence type="ECO:0000256" key="9">
    <source>
        <dbReference type="ARBA" id="ARBA00053367"/>
    </source>
</evidence>
<feature type="region of interest" description="Disordered" evidence="12">
    <location>
        <begin position="1"/>
        <end position="27"/>
    </location>
</feature>
<keyword evidence="2 11" id="KW-0812">Transmembrane</keyword>
<dbReference type="GO" id="GO:0044351">
    <property type="term" value="P:macropinocytosis"/>
    <property type="evidence" value="ECO:0007669"/>
    <property type="project" value="UniProtKB-ARBA"/>
</dbReference>
<evidence type="ECO:0000256" key="10">
    <source>
        <dbReference type="ARBA" id="ARBA00066080"/>
    </source>
</evidence>
<evidence type="ECO:0000313" key="15">
    <source>
        <dbReference type="Proteomes" id="UP000322899"/>
    </source>
</evidence>
<protein>
    <recommendedName>
        <fullName evidence="11">Presenilin</fullName>
        <ecNumber evidence="11">3.4.23.-</ecNumber>
    </recommendedName>
</protein>
<dbReference type="GO" id="GO:0042500">
    <property type="term" value="F:aspartic endopeptidase activity, intramembrane cleaving"/>
    <property type="evidence" value="ECO:0007669"/>
    <property type="project" value="InterPro"/>
</dbReference>
<dbReference type="EC" id="3.4.23.-" evidence="11"/>
<comment type="subunit">
    <text evidence="10">Homodimer. Component of the gamma-secretase complex, a complex composed of a presenilin homodimer, nicastrin, aph1 and pen2.</text>
</comment>
<dbReference type="GO" id="GO:0006509">
    <property type="term" value="P:membrane protein ectodomain proteolysis"/>
    <property type="evidence" value="ECO:0007669"/>
    <property type="project" value="TreeGrafter"/>
</dbReference>
<dbReference type="SMART" id="SM00730">
    <property type="entry name" value="PSN"/>
    <property type="match status" value="1"/>
</dbReference>
<dbReference type="EMBL" id="VLTM01000038">
    <property type="protein sequence ID" value="KAA0161119.1"/>
    <property type="molecule type" value="Genomic_DNA"/>
</dbReference>
<feature type="transmembrane region" description="Helical" evidence="11">
    <location>
        <begin position="215"/>
        <end position="240"/>
    </location>
</feature>
<evidence type="ECO:0000256" key="7">
    <source>
        <dbReference type="ARBA" id="ARBA00023034"/>
    </source>
</evidence>
<keyword evidence="3 11" id="KW-0378">Hydrolase</keyword>
<keyword evidence="7 11" id="KW-0333">Golgi apparatus</keyword>
<feature type="compositionally biased region" description="Low complexity" evidence="12">
    <location>
        <begin position="289"/>
        <end position="331"/>
    </location>
</feature>
<feature type="transmembrane region" description="Helical" evidence="11">
    <location>
        <begin position="162"/>
        <end position="181"/>
    </location>
</feature>
<dbReference type="GO" id="GO:0007219">
    <property type="term" value="P:Notch signaling pathway"/>
    <property type="evidence" value="ECO:0007669"/>
    <property type="project" value="UniProtKB-KW"/>
</dbReference>
<keyword evidence="8 11" id="KW-0472">Membrane</keyword>
<evidence type="ECO:0000313" key="16">
    <source>
        <dbReference type="Proteomes" id="UP000325113"/>
    </source>
</evidence>
<dbReference type="Pfam" id="PF01080">
    <property type="entry name" value="Presenilin"/>
    <property type="match status" value="1"/>
</dbReference>
<evidence type="ECO:0000256" key="1">
    <source>
        <dbReference type="ARBA" id="ARBA00008604"/>
    </source>
</evidence>
<dbReference type="GO" id="GO:0070765">
    <property type="term" value="C:gamma-secretase complex"/>
    <property type="evidence" value="ECO:0007669"/>
    <property type="project" value="UniProtKB-ARBA"/>
</dbReference>
<organism evidence="13 16">
    <name type="scientific">Cafeteria roenbergensis</name>
    <name type="common">Marine flagellate</name>
    <dbReference type="NCBI Taxonomy" id="33653"/>
    <lineage>
        <taxon>Eukaryota</taxon>
        <taxon>Sar</taxon>
        <taxon>Stramenopiles</taxon>
        <taxon>Bigyra</taxon>
        <taxon>Opalozoa</taxon>
        <taxon>Bicosoecida</taxon>
        <taxon>Cafeteriaceae</taxon>
        <taxon>Cafeteria</taxon>
    </lineage>
</organism>
<dbReference type="AlphaFoldDB" id="A0A5A8D849"/>
<feature type="compositionally biased region" description="Low complexity" evidence="12">
    <location>
        <begin position="1"/>
        <end position="12"/>
    </location>
</feature>
<evidence type="ECO:0000256" key="5">
    <source>
        <dbReference type="ARBA" id="ARBA00022976"/>
    </source>
</evidence>
<reference evidence="15 16" key="1">
    <citation type="submission" date="2019-07" db="EMBL/GenBank/DDBJ databases">
        <title>Genomes of Cafeteria roenbergensis.</title>
        <authorList>
            <person name="Fischer M.G."/>
            <person name="Hackl T."/>
            <person name="Roman M."/>
        </authorList>
    </citation>
    <scope>NUCLEOTIDE SEQUENCE [LARGE SCALE GENOMIC DNA]</scope>
    <source>
        <strain evidence="13 16">Cflag</strain>
        <strain evidence="14 15">E4-10P</strain>
    </source>
</reference>
<evidence type="ECO:0000313" key="13">
    <source>
        <dbReference type="EMBL" id="KAA0161119.1"/>
    </source>
</evidence>
<feature type="transmembrane region" description="Helical" evidence="11">
    <location>
        <begin position="129"/>
        <end position="150"/>
    </location>
</feature>
<comment type="function">
    <text evidence="9">Probable catalytic subunit of the gamma-secretase complex, an endoprotease complex that catalyzes the intramembrane cleavage of integral membrane proteins such as Notch receptors. Requires the other members of the gamma-secretase complex to have a protease activity.</text>
</comment>
<comment type="domain">
    <text evidence="11">The PAL motif is required for normal active site conformation.</text>
</comment>
<feature type="transmembrane region" description="Helical" evidence="11">
    <location>
        <begin position="100"/>
        <end position="122"/>
    </location>
</feature>
<evidence type="ECO:0000313" key="14">
    <source>
        <dbReference type="EMBL" id="KAA0175762.1"/>
    </source>
</evidence>
<feature type="transmembrane region" description="Helical" evidence="11">
    <location>
        <begin position="193"/>
        <end position="209"/>
    </location>
</feature>
<dbReference type="InterPro" id="IPR042524">
    <property type="entry name" value="Presenilin_C"/>
</dbReference>
<keyword evidence="11" id="KW-0645">Protease</keyword>
<dbReference type="PANTHER" id="PTHR10202">
    <property type="entry name" value="PRESENILIN"/>
    <property type="match status" value="1"/>
</dbReference>
<dbReference type="OrthoDB" id="432970at2759"/>
<dbReference type="PRINTS" id="PR01072">
    <property type="entry name" value="PRESENILIN"/>
</dbReference>
<evidence type="ECO:0000256" key="6">
    <source>
        <dbReference type="ARBA" id="ARBA00022989"/>
    </source>
</evidence>
<dbReference type="Gene3D" id="1.10.472.100">
    <property type="entry name" value="Presenilin"/>
    <property type="match status" value="1"/>
</dbReference>
<dbReference type="GO" id="GO:0016485">
    <property type="term" value="P:protein processing"/>
    <property type="evidence" value="ECO:0007669"/>
    <property type="project" value="InterPro"/>
</dbReference>
<dbReference type="Proteomes" id="UP000322899">
    <property type="component" value="Unassembled WGS sequence"/>
</dbReference>
<evidence type="ECO:0000256" key="11">
    <source>
        <dbReference type="RuleBase" id="RU361148"/>
    </source>
</evidence>
<evidence type="ECO:0000256" key="12">
    <source>
        <dbReference type="SAM" id="MobiDB-lite"/>
    </source>
</evidence>
<comment type="subcellular location">
    <subcellularLocation>
        <location evidence="11">Endoplasmic reticulum membrane</location>
        <topology evidence="11">Multi-pass membrane protein</topology>
    </subcellularLocation>
    <subcellularLocation>
        <location evidence="11">Golgi apparatus membrane</location>
        <topology evidence="11">Multi-pass membrane protein</topology>
    </subcellularLocation>
</comment>
<evidence type="ECO:0000256" key="4">
    <source>
        <dbReference type="ARBA" id="ARBA00022824"/>
    </source>
</evidence>
<evidence type="ECO:0000256" key="2">
    <source>
        <dbReference type="ARBA" id="ARBA00022692"/>
    </source>
</evidence>
<keyword evidence="5 11" id="KW-0914">Notch signaling pathway</keyword>
<comment type="similarity">
    <text evidence="1 11">Belongs to the peptidase A22A family.</text>
</comment>
<feature type="transmembrane region" description="Helical" evidence="11">
    <location>
        <begin position="408"/>
        <end position="430"/>
    </location>
</feature>